<dbReference type="CDD" id="cd00571">
    <property type="entry name" value="UreE"/>
    <property type="match status" value="1"/>
</dbReference>
<dbReference type="HAMAP" id="MF_00822">
    <property type="entry name" value="UreE"/>
    <property type="match status" value="1"/>
</dbReference>
<comment type="function">
    <text evidence="5">Involved in urease metallocenter assembly. Binds nickel. Probably functions as a nickel donor during metallocenter assembly.</text>
</comment>
<sequence length="160" mass="18241">MIIENVIGNMKNRDADSFKKDYVEIHWYESRKKINRLLSKNGAEIGIKLDDHTADHGLQEGDILFLNENTKELIYVSILPEKCIVVEGANTKMMAKLAYEIGNRHAPLFYGSHEFQLVVPFDEPMQELLKKYSSSIEVAEIKLLESNAISSVSNKGDHHH</sequence>
<dbReference type="PIRSF" id="PIRSF036402">
    <property type="entry name" value="Ureas_acces_UreE"/>
    <property type="match status" value="1"/>
</dbReference>
<dbReference type="SUPFAM" id="SSF69287">
    <property type="entry name" value="Urease metallochaperone UreE, N-terminal domain"/>
    <property type="match status" value="1"/>
</dbReference>
<keyword evidence="8" id="KW-1185">Reference proteome</keyword>
<organism evidence="7 8">
    <name type="scientific">Trichococcus palustris</name>
    <dbReference type="NCBI Taxonomy" id="140314"/>
    <lineage>
        <taxon>Bacteria</taxon>
        <taxon>Bacillati</taxon>
        <taxon>Bacillota</taxon>
        <taxon>Bacilli</taxon>
        <taxon>Lactobacillales</taxon>
        <taxon>Carnobacteriaceae</taxon>
        <taxon>Trichococcus</taxon>
    </lineage>
</organism>
<protein>
    <recommendedName>
        <fullName evidence="5">Urease accessory protein UreE</fullName>
    </recommendedName>
</protein>
<gene>
    <name evidence="5" type="primary">ureE</name>
    <name evidence="7" type="ORF">Tpal_605</name>
</gene>
<comment type="similarity">
    <text evidence="5">Belongs to the UreE family.</text>
</comment>
<dbReference type="Pfam" id="PF05194">
    <property type="entry name" value="UreE_C"/>
    <property type="match status" value="1"/>
</dbReference>
<dbReference type="EMBL" id="FJNE01000002">
    <property type="protein sequence ID" value="CZQ85221.1"/>
    <property type="molecule type" value="Genomic_DNA"/>
</dbReference>
<dbReference type="GO" id="GO:0065003">
    <property type="term" value="P:protein-containing complex assembly"/>
    <property type="evidence" value="ECO:0007669"/>
    <property type="project" value="InterPro"/>
</dbReference>
<evidence type="ECO:0000256" key="2">
    <source>
        <dbReference type="ARBA" id="ARBA00022490"/>
    </source>
</evidence>
<feature type="domain" description="UreE urease accessory N-terminal" evidence="6">
    <location>
        <begin position="6"/>
        <end position="73"/>
    </location>
</feature>
<evidence type="ECO:0000259" key="6">
    <source>
        <dbReference type="SMART" id="SM00988"/>
    </source>
</evidence>
<keyword evidence="2 5" id="KW-0963">Cytoplasm</keyword>
<dbReference type="GO" id="GO:0019627">
    <property type="term" value="P:urea metabolic process"/>
    <property type="evidence" value="ECO:0007669"/>
    <property type="project" value="InterPro"/>
</dbReference>
<dbReference type="GO" id="GO:0051082">
    <property type="term" value="F:unfolded protein binding"/>
    <property type="evidence" value="ECO:0007669"/>
    <property type="project" value="UniProtKB-UniRule"/>
</dbReference>
<dbReference type="AlphaFoldDB" id="A0A143YC75"/>
<accession>A0A143YC75</accession>
<dbReference type="SUPFAM" id="SSF69737">
    <property type="entry name" value="Urease metallochaperone UreE, C-terminal domain"/>
    <property type="match status" value="1"/>
</dbReference>
<dbReference type="Gene3D" id="3.30.70.790">
    <property type="entry name" value="UreE, C-terminal domain"/>
    <property type="match status" value="1"/>
</dbReference>
<evidence type="ECO:0000313" key="8">
    <source>
        <dbReference type="Proteomes" id="UP000242754"/>
    </source>
</evidence>
<dbReference type="GO" id="GO:0005737">
    <property type="term" value="C:cytoplasm"/>
    <property type="evidence" value="ECO:0007669"/>
    <property type="project" value="UniProtKB-SubCell"/>
</dbReference>
<evidence type="ECO:0000256" key="1">
    <source>
        <dbReference type="ARBA" id="ARBA00004496"/>
    </source>
</evidence>
<reference evidence="7 8" key="1">
    <citation type="submission" date="2016-02" db="EMBL/GenBank/DDBJ databases">
        <authorList>
            <person name="Wen L."/>
            <person name="He K."/>
            <person name="Yang H."/>
        </authorList>
    </citation>
    <scope>NUCLEOTIDE SEQUENCE [LARGE SCALE GENOMIC DNA]</scope>
    <source>
        <strain evidence="7">Trichococcus palustris</strain>
    </source>
</reference>
<dbReference type="InterPro" id="IPR012406">
    <property type="entry name" value="UreE"/>
</dbReference>
<dbReference type="InterPro" id="IPR004029">
    <property type="entry name" value="UreE_N"/>
</dbReference>
<dbReference type="Pfam" id="PF02814">
    <property type="entry name" value="UreE_N"/>
    <property type="match status" value="1"/>
</dbReference>
<dbReference type="RefSeq" id="WP_087031233.1">
    <property type="nucleotide sequence ID" value="NZ_FJNE01000002.1"/>
</dbReference>
<evidence type="ECO:0000256" key="5">
    <source>
        <dbReference type="HAMAP-Rule" id="MF_00822"/>
    </source>
</evidence>
<dbReference type="Gene3D" id="2.60.260.20">
    <property type="entry name" value="Urease metallochaperone UreE, N-terminal domain"/>
    <property type="match status" value="1"/>
</dbReference>
<dbReference type="GO" id="GO:0016151">
    <property type="term" value="F:nickel cation binding"/>
    <property type="evidence" value="ECO:0007669"/>
    <property type="project" value="UniProtKB-UniRule"/>
</dbReference>
<evidence type="ECO:0000256" key="4">
    <source>
        <dbReference type="ARBA" id="ARBA00023186"/>
    </source>
</evidence>
<dbReference type="InterPro" id="IPR036118">
    <property type="entry name" value="UreE_N_sf"/>
</dbReference>
<proteinExistence type="inferred from homology"/>
<dbReference type="SMART" id="SM00988">
    <property type="entry name" value="UreE_N"/>
    <property type="match status" value="1"/>
</dbReference>
<keyword evidence="3 5" id="KW-0533">Nickel</keyword>
<comment type="subcellular location">
    <subcellularLocation>
        <location evidence="1 5">Cytoplasm</location>
    </subcellularLocation>
</comment>
<evidence type="ECO:0000313" key="7">
    <source>
        <dbReference type="EMBL" id="CZQ85221.1"/>
    </source>
</evidence>
<dbReference type="InterPro" id="IPR007864">
    <property type="entry name" value="UreE_C_dom"/>
</dbReference>
<dbReference type="STRING" id="140314.SAMN04488076_10189"/>
<dbReference type="OrthoDB" id="9810882at2"/>
<dbReference type="GO" id="GO:0006457">
    <property type="term" value="P:protein folding"/>
    <property type="evidence" value="ECO:0007669"/>
    <property type="project" value="InterPro"/>
</dbReference>
<keyword evidence="4 5" id="KW-0143">Chaperone</keyword>
<evidence type="ECO:0000256" key="3">
    <source>
        <dbReference type="ARBA" id="ARBA00022596"/>
    </source>
</evidence>
<name>A0A143YC75_9LACT</name>
<dbReference type="Proteomes" id="UP000242754">
    <property type="component" value="Unassembled WGS sequence"/>
</dbReference>